<evidence type="ECO:0000259" key="8">
    <source>
        <dbReference type="PROSITE" id="PS51192"/>
    </source>
</evidence>
<feature type="compositionally biased region" description="Gly residues" evidence="7">
    <location>
        <begin position="715"/>
        <end position="724"/>
    </location>
</feature>
<dbReference type="InterPro" id="IPR044742">
    <property type="entry name" value="DEAD/DEAH_RhlB"/>
</dbReference>
<dbReference type="PANTHER" id="PTHR47959:SF1">
    <property type="entry name" value="ATP-DEPENDENT RNA HELICASE DBPA"/>
    <property type="match status" value="1"/>
</dbReference>
<dbReference type="CDD" id="cd18787">
    <property type="entry name" value="SF2_C_DEAD"/>
    <property type="match status" value="1"/>
</dbReference>
<dbReference type="PROSITE" id="PS51192">
    <property type="entry name" value="HELICASE_ATP_BIND_1"/>
    <property type="match status" value="1"/>
</dbReference>
<dbReference type="EMBL" id="FNPF01000009">
    <property type="protein sequence ID" value="SDY50639.1"/>
    <property type="molecule type" value="Genomic_DNA"/>
</dbReference>
<dbReference type="Proteomes" id="UP000199286">
    <property type="component" value="Unassembled WGS sequence"/>
</dbReference>
<feature type="compositionally biased region" description="Gly residues" evidence="7">
    <location>
        <begin position="731"/>
        <end position="744"/>
    </location>
</feature>
<name>A0A1H3KF37_9RHOB</name>
<dbReference type="GO" id="GO:0005829">
    <property type="term" value="C:cytosol"/>
    <property type="evidence" value="ECO:0007669"/>
    <property type="project" value="TreeGrafter"/>
</dbReference>
<keyword evidence="4 6" id="KW-0067">ATP-binding</keyword>
<protein>
    <submittedName>
        <fullName evidence="10">ATP-dependent RNA helicase DeaD</fullName>
    </submittedName>
</protein>
<dbReference type="PANTHER" id="PTHR47959">
    <property type="entry name" value="ATP-DEPENDENT RNA HELICASE RHLE-RELATED"/>
    <property type="match status" value="1"/>
</dbReference>
<evidence type="ECO:0000256" key="7">
    <source>
        <dbReference type="SAM" id="MobiDB-lite"/>
    </source>
</evidence>
<dbReference type="AlphaFoldDB" id="A0A1H3KF37"/>
<keyword evidence="3 6" id="KW-0347">Helicase</keyword>
<feature type="compositionally biased region" description="Basic and acidic residues" evidence="7">
    <location>
        <begin position="596"/>
        <end position="647"/>
    </location>
</feature>
<dbReference type="GO" id="GO:0003676">
    <property type="term" value="F:nucleic acid binding"/>
    <property type="evidence" value="ECO:0007669"/>
    <property type="project" value="InterPro"/>
</dbReference>
<evidence type="ECO:0000256" key="2">
    <source>
        <dbReference type="ARBA" id="ARBA00022801"/>
    </source>
</evidence>
<evidence type="ECO:0000256" key="6">
    <source>
        <dbReference type="RuleBase" id="RU000492"/>
    </source>
</evidence>
<dbReference type="PROSITE" id="PS00039">
    <property type="entry name" value="DEAD_ATP_HELICASE"/>
    <property type="match status" value="1"/>
</dbReference>
<proteinExistence type="inferred from homology"/>
<evidence type="ECO:0000313" key="10">
    <source>
        <dbReference type="EMBL" id="SDY50639.1"/>
    </source>
</evidence>
<dbReference type="CDD" id="cd00268">
    <property type="entry name" value="DEADc"/>
    <property type="match status" value="1"/>
</dbReference>
<reference evidence="10 11" key="1">
    <citation type="submission" date="2016-10" db="EMBL/GenBank/DDBJ databases">
        <authorList>
            <person name="de Groot N.N."/>
        </authorList>
    </citation>
    <scope>NUCLEOTIDE SEQUENCE [LARGE SCALE GENOMIC DNA]</scope>
    <source>
        <strain evidence="10 11">DSM 26880</strain>
    </source>
</reference>
<gene>
    <name evidence="10" type="ORF">SAMN05444340_10995</name>
</gene>
<dbReference type="InterPro" id="IPR001650">
    <property type="entry name" value="Helicase_C-like"/>
</dbReference>
<dbReference type="RefSeq" id="WP_089883706.1">
    <property type="nucleotide sequence ID" value="NZ_FNPF01000009.1"/>
</dbReference>
<dbReference type="InterPro" id="IPR005580">
    <property type="entry name" value="DbpA/CsdA_RNA-bd_dom"/>
</dbReference>
<dbReference type="Pfam" id="PF00271">
    <property type="entry name" value="Helicase_C"/>
    <property type="match status" value="1"/>
</dbReference>
<dbReference type="GO" id="GO:0005524">
    <property type="term" value="F:ATP binding"/>
    <property type="evidence" value="ECO:0007669"/>
    <property type="project" value="UniProtKB-KW"/>
</dbReference>
<comment type="similarity">
    <text evidence="5 6">Belongs to the DEAD box helicase family.</text>
</comment>
<dbReference type="PROSITE" id="PS51194">
    <property type="entry name" value="HELICASE_CTER"/>
    <property type="match status" value="1"/>
</dbReference>
<dbReference type="Gene3D" id="3.30.70.330">
    <property type="match status" value="1"/>
</dbReference>
<dbReference type="InterPro" id="IPR027417">
    <property type="entry name" value="P-loop_NTPase"/>
</dbReference>
<dbReference type="Pfam" id="PF00270">
    <property type="entry name" value="DEAD"/>
    <property type="match status" value="1"/>
</dbReference>
<dbReference type="SUPFAM" id="SSF52540">
    <property type="entry name" value="P-loop containing nucleoside triphosphate hydrolases"/>
    <property type="match status" value="1"/>
</dbReference>
<organism evidence="10 11">
    <name type="scientific">Citreimonas salinaria</name>
    <dbReference type="NCBI Taxonomy" id="321339"/>
    <lineage>
        <taxon>Bacteria</taxon>
        <taxon>Pseudomonadati</taxon>
        <taxon>Pseudomonadota</taxon>
        <taxon>Alphaproteobacteria</taxon>
        <taxon>Rhodobacterales</taxon>
        <taxon>Roseobacteraceae</taxon>
        <taxon>Citreimonas</taxon>
    </lineage>
</organism>
<dbReference type="InterPro" id="IPR000629">
    <property type="entry name" value="RNA-helicase_DEAD-box_CS"/>
</dbReference>
<evidence type="ECO:0000256" key="4">
    <source>
        <dbReference type="ARBA" id="ARBA00022840"/>
    </source>
</evidence>
<keyword evidence="1 6" id="KW-0547">Nucleotide-binding</keyword>
<evidence type="ECO:0000313" key="11">
    <source>
        <dbReference type="Proteomes" id="UP000199286"/>
    </source>
</evidence>
<evidence type="ECO:0000256" key="5">
    <source>
        <dbReference type="ARBA" id="ARBA00038437"/>
    </source>
</evidence>
<dbReference type="InterPro" id="IPR012677">
    <property type="entry name" value="Nucleotide-bd_a/b_plait_sf"/>
</dbReference>
<dbReference type="InterPro" id="IPR014001">
    <property type="entry name" value="Helicase_ATP-bd"/>
</dbReference>
<accession>A0A1H3KF37</accession>
<feature type="compositionally biased region" description="Basic and acidic residues" evidence="7">
    <location>
        <begin position="667"/>
        <end position="707"/>
    </location>
</feature>
<dbReference type="SMART" id="SM00487">
    <property type="entry name" value="DEXDc"/>
    <property type="match status" value="1"/>
</dbReference>
<dbReference type="InterPro" id="IPR011545">
    <property type="entry name" value="DEAD/DEAH_box_helicase_dom"/>
</dbReference>
<dbReference type="GO" id="GO:0016787">
    <property type="term" value="F:hydrolase activity"/>
    <property type="evidence" value="ECO:0007669"/>
    <property type="project" value="UniProtKB-KW"/>
</dbReference>
<dbReference type="CDD" id="cd12252">
    <property type="entry name" value="RRM_DbpA"/>
    <property type="match status" value="1"/>
</dbReference>
<dbReference type="GO" id="GO:0003724">
    <property type="term" value="F:RNA helicase activity"/>
    <property type="evidence" value="ECO:0007669"/>
    <property type="project" value="UniProtKB-ARBA"/>
</dbReference>
<feature type="compositionally biased region" description="Gly residues" evidence="7">
    <location>
        <begin position="752"/>
        <end position="761"/>
    </location>
</feature>
<dbReference type="STRING" id="321339.SAMN05444340_10995"/>
<feature type="region of interest" description="Disordered" evidence="7">
    <location>
        <begin position="515"/>
        <end position="771"/>
    </location>
</feature>
<keyword evidence="2 6" id="KW-0378">Hydrolase</keyword>
<feature type="domain" description="Helicase ATP-binding" evidence="8">
    <location>
        <begin position="25"/>
        <end position="201"/>
    </location>
</feature>
<dbReference type="OrthoDB" id="9805696at2"/>
<feature type="domain" description="Helicase C-terminal" evidence="9">
    <location>
        <begin position="224"/>
        <end position="381"/>
    </location>
</feature>
<dbReference type="Gene3D" id="3.40.50.300">
    <property type="entry name" value="P-loop containing nucleotide triphosphate hydrolases"/>
    <property type="match status" value="2"/>
</dbReference>
<evidence type="ECO:0000256" key="1">
    <source>
        <dbReference type="ARBA" id="ARBA00022741"/>
    </source>
</evidence>
<dbReference type="Pfam" id="PF03880">
    <property type="entry name" value="DbpA"/>
    <property type="match status" value="1"/>
</dbReference>
<sequence>MIASLSQALSERGYDTLTAVQEAVTDPALNDADLLVSAQTGSGKTVGFGLAIGHTLLGDADTLGPAAAPLALIVAPTRELAFQVTRELNWLYAKAEARVTSCVGGMDMRDERRALERGAHIVVGTPGRLVDHIKRGSLDMSGLRAIVLDEADEMLDLGFREDLEFMLGEAPVDRRTLMFSATVPPMIVTLAQHYQRDAVRVTTLSERSQHADITYQALRVAQQDAENAIINVLRYHEAQNAIVFANTRATVNRLTARFANRGFAVVALSGELSQAERTHALQAMRDGRARVCVATDVAARGIDLPNLELVIHAELPSNAEGLLHRSGRTGRAGRKGISALVVPPKAVNRAERLLRSARVTAEWTTAPDADEILRRDEERLLADPVWSQEISEVEASFAEKLTAQHAPEVIAAAYLRLYRERHSAPEELVSPDTRAPAKERTPFGPSTWFSLSVGRDDRAEARWLLPLLCRAGGLDKDHIGAIRVQQSETHVEVADAGVPGFLSSLGTGGELEKGVTARKMDGAPDAGSKPPAKRRETAPKPPRKPAALKPREADDRPGYQAATAPEARPEPTAPKAEPSVSEPAQRAAPAPTSGRDGGDDAKPREARKPAAARPPRDDAGKPAKRSYGERNADDRPAGKRYGEKSDGPRPAGGKSGGYKGAGSRPGTPERGERTARPERKEWAGRPERAERAERPAAPRADASDTSKRFVPPRQGAGGKPGGKPAGKPGARPGGKPGAKFGGKPGAKFGAKSGPGAGGKRPGGAQPPRRKP</sequence>
<feature type="compositionally biased region" description="Low complexity" evidence="7">
    <location>
        <begin position="762"/>
        <end position="771"/>
    </location>
</feature>
<keyword evidence="11" id="KW-1185">Reference proteome</keyword>
<dbReference type="InterPro" id="IPR050079">
    <property type="entry name" value="DEAD_box_RNA_helicase"/>
</dbReference>
<dbReference type="SMART" id="SM00490">
    <property type="entry name" value="HELICc"/>
    <property type="match status" value="1"/>
</dbReference>
<evidence type="ECO:0000256" key="3">
    <source>
        <dbReference type="ARBA" id="ARBA00022806"/>
    </source>
</evidence>
<evidence type="ECO:0000259" key="9">
    <source>
        <dbReference type="PROSITE" id="PS51194"/>
    </source>
</evidence>